<dbReference type="SUPFAM" id="SSF54001">
    <property type="entry name" value="Cysteine proteinases"/>
    <property type="match status" value="1"/>
</dbReference>
<feature type="domain" description="EF-hand" evidence="6">
    <location>
        <begin position="261"/>
        <end position="296"/>
    </location>
</feature>
<dbReference type="Proteomes" id="UP000007879">
    <property type="component" value="Unassembled WGS sequence"/>
</dbReference>
<comment type="catalytic activity">
    <reaction evidence="1">
        <text>Thiol-dependent hydrolysis of ester, thioester, amide, peptide and isopeptide bonds formed by the C-terminal Gly of ubiquitin (a 76-residue protein attached to proteins as an intracellular targeting signal).</text>
        <dbReference type="EC" id="3.4.19.12"/>
    </reaction>
</comment>
<feature type="region of interest" description="Disordered" evidence="5">
    <location>
        <begin position="1609"/>
        <end position="1647"/>
    </location>
</feature>
<gene>
    <name evidence="9" type="primary">100640574</name>
</gene>
<sequence>MGLGRSKFPISLDEATVRATPEVVQRLRDTYDRFSSNTGLLPQVTFLRDIFGDGMPPKLAEELYEAFRGGQKGIKFNDLLRGLVLLVQGTRQEKILFLTQMLTDEDHLITKESVQKFVALVDTDPSTEDLDTLFPEFSSCTPNYFSNWLETHPNLCSFTQWLLGDENTMSLTAEPDPPTFYQTLADKNGLTDRDVMNIEKTYWGLKGGNAKFDSSVFCKILFPPLPAGLVQSIFSYLDINKDGHIDLSEMVRGVAIFCRKPLNETLLVFFELFDEDKDGYLNEYELTAALQMLAELKRNNTVKETENEETIIDTILTEHQEKLQDSGLDRAEFVSWCSQDTGSGWSLVSVLLQVLVEVCHVKLGLRPSQPMEEASIISGYMNRFKKSGRSKGQLVYLMSTQWFNSWRIYTQFEMDDCPLSSLIPPAEQSSKNTDRGDRGTTPVAEPEIVDVTVEGEDVAEGYTHIVTPENPGTINSWPLSLCAASSSGSAQKRGGVQSHPQEDEDPLKPIGISNSHLCLEEPFPGSKKLISLTNEGGVLKPSLKEYVDYYLLPEDVWRALVTWYGTAGLGGGPPLPRPVINEEGVVSLYPTLLKVFRHTTLPPAKQSKSTGPWNSMLEVFSFFGFRSGGGADNSATPVGNTPLPGDATQPLLPRRILYYSAAFYDNNTLQEMVEVMQKVLHAKPDEVRIYSLSDDEEQLELLDEEEKTVEDLGFKNGQKILVETRNKDNSWPEELVAAIKEVQAKDSNEKQVVKSQGTKVPEGATGLSNLGNTCFMNSSLQCISNLQPLTTYFKEKDYLLEINKQNPLGMKGVMAKRYGELVSDLWTGHSKSITPWRFRYTIAQNAPQFNNFQQQDAQELLSFVLDGLHEDLNRVKVKPYRELPDSDDRPIAEVADEAWSYHRERNNSIIVDLFQGQLKSLVECTVCSYKSIKFDPFTFLSLPLPLESSTSLEIIVIPIDGSQPTRYCLKLELDAKYRLLKEQLVEMCQINRLILVDVYGGTVRSFPNDDQKMRTVLSGSLYAYEIPPHYRRITPSREEEQPLERTETNDEGEESINKGEESTSKEEAEAPTEVETTKEEIEQETKTPTEEVESSAKGAESDTPTTNKVENGEIGGSVGNGGEQKEEEKEEEEKVKEEGEGVKEEGEGVKEKEEGEVKTNDTKQSSAPPSQPRPSYCNPRDHGFIFGIHRRTLRLDNYFVSTQKNRPILFSYPMVLPCAPTTPHSALYKEIWNQVQRLIIPDPPNTDDEESLQRQSYPYKLKKVRRDGLFCCHCPWYRFCRGCPIECDEGTFGADDPPHYIAIDWEDGFIHLKYQSGLERPKDHESMDIMKNTDSQPIELSECLAAFSKPEELGEDELWYCKKCETHRPARKTLEVWKLPPVLIIHLKRFHFHNGRWIKSQQRVRFPMSGLDPYAYSDSELFNNNEFIQTGIEGEELNGEVGGDSVTPPLTGEGEESAPLGVSVEVNDERKEEEEEEEGEGEKNDKELLVVASDEDQNENELTENEIQESDEIKAGVPKLRDIKRNFSRTTSVYMSSRPIYDLFAITVHSGILGGGHYTSFAKNPNSNWYYYNDSSCKETTEDKVSSESPYMLFYEVRDLREHVDEYRVGGARSPPLSPVNDNDEGILQGEGGRGKSSGGRGKCRQQ</sequence>
<dbReference type="GO" id="GO:0005794">
    <property type="term" value="C:Golgi apparatus"/>
    <property type="evidence" value="ECO:0007669"/>
    <property type="project" value="TreeGrafter"/>
</dbReference>
<dbReference type="KEGG" id="aqu:100640574"/>
<dbReference type="InterPro" id="IPR018247">
    <property type="entry name" value="EF_Hand_1_Ca_BS"/>
</dbReference>
<feature type="domain" description="EF-hand" evidence="6">
    <location>
        <begin position="225"/>
        <end position="260"/>
    </location>
</feature>
<feature type="region of interest" description="Disordered" evidence="5">
    <location>
        <begin position="485"/>
        <end position="508"/>
    </location>
</feature>
<dbReference type="PANTHER" id="PTHR21646">
    <property type="entry name" value="UBIQUITIN CARBOXYL-TERMINAL HYDROLASE"/>
    <property type="match status" value="1"/>
</dbReference>
<dbReference type="EC" id="3.4.19.12" evidence="2"/>
<dbReference type="Pfam" id="PF06337">
    <property type="entry name" value="DUSP"/>
    <property type="match status" value="1"/>
</dbReference>
<accession>A0AAN0IW18</accession>
<dbReference type="Gene3D" id="3.30.2230.10">
    <property type="entry name" value="DUSP-like"/>
    <property type="match status" value="1"/>
</dbReference>
<dbReference type="GO" id="GO:0005509">
    <property type="term" value="F:calcium ion binding"/>
    <property type="evidence" value="ECO:0007669"/>
    <property type="project" value="InterPro"/>
</dbReference>
<dbReference type="Gene3D" id="3.90.70.10">
    <property type="entry name" value="Cysteine proteinases"/>
    <property type="match status" value="2"/>
</dbReference>
<feature type="compositionally biased region" description="Gly residues" evidence="5">
    <location>
        <begin position="1629"/>
        <end position="1641"/>
    </location>
</feature>
<dbReference type="Pfam" id="PF25265">
    <property type="entry name" value="USP32_N"/>
    <property type="match status" value="1"/>
</dbReference>
<evidence type="ECO:0000313" key="9">
    <source>
        <dbReference type="EnsemblMetazoa" id="XP_019848742.1"/>
    </source>
</evidence>
<feature type="compositionally biased region" description="Basic and acidic residues" evidence="5">
    <location>
        <begin position="1123"/>
        <end position="1161"/>
    </location>
</feature>
<feature type="compositionally biased region" description="Gly residues" evidence="5">
    <location>
        <begin position="1113"/>
        <end position="1122"/>
    </location>
</feature>
<evidence type="ECO:0000256" key="4">
    <source>
        <dbReference type="ARBA" id="ARBA00022837"/>
    </source>
</evidence>
<dbReference type="InterPro" id="IPR057368">
    <property type="entry name" value="USP32_N"/>
</dbReference>
<dbReference type="Pfam" id="PF14836">
    <property type="entry name" value="Ubiquitin_3"/>
    <property type="match status" value="1"/>
</dbReference>
<dbReference type="PROSITE" id="PS00972">
    <property type="entry name" value="USP_1"/>
    <property type="match status" value="1"/>
</dbReference>
<protein>
    <recommendedName>
        <fullName evidence="2">ubiquitinyl hydrolase 1</fullName>
        <ecNumber evidence="2">3.4.19.12</ecNumber>
    </recommendedName>
</protein>
<dbReference type="PROSITE" id="PS00018">
    <property type="entry name" value="EF_HAND_1"/>
    <property type="match status" value="2"/>
</dbReference>
<dbReference type="InterPro" id="IPR038765">
    <property type="entry name" value="Papain-like_cys_pep_sf"/>
</dbReference>
<dbReference type="InterPro" id="IPR028889">
    <property type="entry name" value="USP"/>
</dbReference>
<evidence type="ECO:0000256" key="1">
    <source>
        <dbReference type="ARBA" id="ARBA00000707"/>
    </source>
</evidence>
<dbReference type="InterPro" id="IPR001394">
    <property type="entry name" value="Peptidase_C19_UCH"/>
</dbReference>
<evidence type="ECO:0000259" key="7">
    <source>
        <dbReference type="PROSITE" id="PS50235"/>
    </source>
</evidence>
<keyword evidence="3" id="KW-0378">Hydrolase</keyword>
<dbReference type="Gene3D" id="3.10.20.90">
    <property type="entry name" value="Phosphatidylinositol 3-kinase Catalytic Subunit, Chain A, domain 1"/>
    <property type="match status" value="1"/>
</dbReference>
<dbReference type="InterPro" id="IPR018200">
    <property type="entry name" value="USP_CS"/>
</dbReference>
<feature type="domain" description="USP" evidence="7">
    <location>
        <begin position="765"/>
        <end position="1598"/>
    </location>
</feature>
<dbReference type="PROSITE" id="PS00973">
    <property type="entry name" value="USP_2"/>
    <property type="match status" value="1"/>
</dbReference>
<feature type="compositionally biased region" description="Acidic residues" evidence="5">
    <location>
        <begin position="1471"/>
        <end position="1480"/>
    </location>
</feature>
<dbReference type="PANTHER" id="PTHR21646:SF76">
    <property type="entry name" value="UBIQUITIN CARBOXYL-TERMINAL HYDROLASE 32"/>
    <property type="match status" value="1"/>
</dbReference>
<feature type="domain" description="DUSP" evidence="8">
    <location>
        <begin position="368"/>
        <end position="580"/>
    </location>
</feature>
<dbReference type="SMART" id="SM00695">
    <property type="entry name" value="DUSP"/>
    <property type="match status" value="1"/>
</dbReference>
<name>A0AAN0IW18_AMPQE</name>
<feature type="compositionally biased region" description="Basic and acidic residues" evidence="5">
    <location>
        <begin position="1055"/>
        <end position="1068"/>
    </location>
</feature>
<dbReference type="InterPro" id="IPR011992">
    <property type="entry name" value="EF-hand-dom_pair"/>
</dbReference>
<keyword evidence="10" id="KW-1185">Reference proteome</keyword>
<dbReference type="InterPro" id="IPR002048">
    <property type="entry name" value="EF_hand_dom"/>
</dbReference>
<keyword evidence="3" id="KW-0645">Protease</keyword>
<dbReference type="EnsemblMetazoa" id="XM_019993183.1">
    <property type="protein sequence ID" value="XP_019848742.1"/>
    <property type="gene ID" value="LOC100640574"/>
</dbReference>
<keyword evidence="4" id="KW-0106">Calcium</keyword>
<evidence type="ECO:0000259" key="8">
    <source>
        <dbReference type="PROSITE" id="PS51283"/>
    </source>
</evidence>
<dbReference type="Gene3D" id="1.10.238.10">
    <property type="entry name" value="EF-hand"/>
    <property type="match status" value="2"/>
</dbReference>
<dbReference type="InterPro" id="IPR006615">
    <property type="entry name" value="Pept_C19_DUSP"/>
</dbReference>
<organism evidence="9 10">
    <name type="scientific">Amphimedon queenslandica</name>
    <name type="common">Sponge</name>
    <dbReference type="NCBI Taxonomy" id="400682"/>
    <lineage>
        <taxon>Eukaryota</taxon>
        <taxon>Metazoa</taxon>
        <taxon>Porifera</taxon>
        <taxon>Demospongiae</taxon>
        <taxon>Heteroscleromorpha</taxon>
        <taxon>Haplosclerida</taxon>
        <taxon>Niphatidae</taxon>
        <taxon>Amphimedon</taxon>
    </lineage>
</organism>
<feature type="compositionally biased region" description="Basic and acidic residues" evidence="5">
    <location>
        <begin position="1075"/>
        <end position="1089"/>
    </location>
</feature>
<feature type="region of interest" description="Disordered" evidence="5">
    <location>
        <begin position="1437"/>
        <end position="1489"/>
    </location>
</feature>
<feature type="compositionally biased region" description="Basic and acidic residues" evidence="5">
    <location>
        <begin position="1035"/>
        <end position="1048"/>
    </location>
</feature>
<dbReference type="PROSITE" id="PS50222">
    <property type="entry name" value="EF_HAND_2"/>
    <property type="match status" value="2"/>
</dbReference>
<evidence type="ECO:0000256" key="2">
    <source>
        <dbReference type="ARBA" id="ARBA00012759"/>
    </source>
</evidence>
<reference evidence="9" key="2">
    <citation type="submission" date="2024-06" db="UniProtKB">
        <authorList>
            <consortium name="EnsemblMetazoa"/>
        </authorList>
    </citation>
    <scope>IDENTIFICATION</scope>
</reference>
<dbReference type="GO" id="GO:0004843">
    <property type="term" value="F:cysteine-type deubiquitinase activity"/>
    <property type="evidence" value="ECO:0007669"/>
    <property type="project" value="UniProtKB-EC"/>
</dbReference>
<dbReference type="PROSITE" id="PS50235">
    <property type="entry name" value="USP_3"/>
    <property type="match status" value="1"/>
</dbReference>
<dbReference type="InterPro" id="IPR050185">
    <property type="entry name" value="Ub_carboxyl-term_hydrolase"/>
</dbReference>
<dbReference type="InterPro" id="IPR035927">
    <property type="entry name" value="DUSP-like_sf"/>
</dbReference>
<dbReference type="GO" id="GO:0016579">
    <property type="term" value="P:protein deubiquitination"/>
    <property type="evidence" value="ECO:0007669"/>
    <property type="project" value="InterPro"/>
</dbReference>
<feature type="region of interest" description="Disordered" evidence="5">
    <location>
        <begin position="1032"/>
        <end position="1179"/>
    </location>
</feature>
<feature type="region of interest" description="Disordered" evidence="5">
    <location>
        <begin position="420"/>
        <end position="443"/>
    </location>
</feature>
<proteinExistence type="predicted"/>
<dbReference type="SUPFAM" id="SSF47473">
    <property type="entry name" value="EF-hand"/>
    <property type="match status" value="2"/>
</dbReference>
<evidence type="ECO:0000313" key="10">
    <source>
        <dbReference type="Proteomes" id="UP000007879"/>
    </source>
</evidence>
<evidence type="ECO:0000256" key="5">
    <source>
        <dbReference type="SAM" id="MobiDB-lite"/>
    </source>
</evidence>
<evidence type="ECO:0000256" key="3">
    <source>
        <dbReference type="ARBA" id="ARBA00022670"/>
    </source>
</evidence>
<reference evidence="10" key="1">
    <citation type="journal article" date="2010" name="Nature">
        <title>The Amphimedon queenslandica genome and the evolution of animal complexity.</title>
        <authorList>
            <person name="Srivastava M."/>
            <person name="Simakov O."/>
            <person name="Chapman J."/>
            <person name="Fahey B."/>
            <person name="Gauthier M.E."/>
            <person name="Mitros T."/>
            <person name="Richards G.S."/>
            <person name="Conaco C."/>
            <person name="Dacre M."/>
            <person name="Hellsten U."/>
            <person name="Larroux C."/>
            <person name="Putnam N.H."/>
            <person name="Stanke M."/>
            <person name="Adamska M."/>
            <person name="Darling A."/>
            <person name="Degnan S.M."/>
            <person name="Oakley T.H."/>
            <person name="Plachetzki D.C."/>
            <person name="Zhai Y."/>
            <person name="Adamski M."/>
            <person name="Calcino A."/>
            <person name="Cummins S.F."/>
            <person name="Goodstein D.M."/>
            <person name="Harris C."/>
            <person name="Jackson D.J."/>
            <person name="Leys S.P."/>
            <person name="Shu S."/>
            <person name="Woodcroft B.J."/>
            <person name="Vervoort M."/>
            <person name="Kosik K.S."/>
            <person name="Manning G."/>
            <person name="Degnan B.M."/>
            <person name="Rokhsar D.S."/>
        </authorList>
    </citation>
    <scope>NUCLEOTIDE SEQUENCE [LARGE SCALE GENOMIC DNA]</scope>
</reference>
<dbReference type="SUPFAM" id="SSF143791">
    <property type="entry name" value="DUSP-like"/>
    <property type="match status" value="1"/>
</dbReference>
<dbReference type="Pfam" id="PF00443">
    <property type="entry name" value="UCH"/>
    <property type="match status" value="1"/>
</dbReference>
<dbReference type="PROSITE" id="PS51283">
    <property type="entry name" value="DUSP"/>
    <property type="match status" value="1"/>
</dbReference>
<dbReference type="GO" id="GO:0006508">
    <property type="term" value="P:proteolysis"/>
    <property type="evidence" value="ECO:0007669"/>
    <property type="project" value="UniProtKB-KW"/>
</dbReference>
<dbReference type="CDD" id="cd00051">
    <property type="entry name" value="EFh"/>
    <property type="match status" value="1"/>
</dbReference>
<dbReference type="SMART" id="SM00054">
    <property type="entry name" value="EFh"/>
    <property type="match status" value="2"/>
</dbReference>
<evidence type="ECO:0000259" key="6">
    <source>
        <dbReference type="PROSITE" id="PS50222"/>
    </source>
</evidence>
<dbReference type="InterPro" id="IPR028135">
    <property type="entry name" value="Ub_USP-typ"/>
</dbReference>